<dbReference type="SMART" id="SM00460">
    <property type="entry name" value="TGc"/>
    <property type="match status" value="1"/>
</dbReference>
<dbReference type="InterPro" id="IPR052901">
    <property type="entry name" value="Bact_TGase-like"/>
</dbReference>
<evidence type="ECO:0000259" key="2">
    <source>
        <dbReference type="SMART" id="SM00460"/>
    </source>
</evidence>
<dbReference type="InterPro" id="IPR021878">
    <property type="entry name" value="TgpA_N"/>
</dbReference>
<dbReference type="EMBL" id="LNQR01000035">
    <property type="protein sequence ID" value="KWT90524.1"/>
    <property type="molecule type" value="Genomic_DNA"/>
</dbReference>
<dbReference type="SUPFAM" id="SSF54001">
    <property type="entry name" value="Cysteine proteinases"/>
    <property type="match status" value="1"/>
</dbReference>
<keyword evidence="1" id="KW-1133">Transmembrane helix</keyword>
<protein>
    <submittedName>
        <fullName evidence="3">Transglutaminase</fullName>
        <ecNumber evidence="3">2.3.2.13</ecNumber>
    </submittedName>
</protein>
<feature type="transmembrane region" description="Helical" evidence="1">
    <location>
        <begin position="143"/>
        <end position="164"/>
    </location>
</feature>
<dbReference type="GO" id="GO:0003810">
    <property type="term" value="F:protein-glutamine gamma-glutamyltransferase activity"/>
    <property type="evidence" value="ECO:0007669"/>
    <property type="project" value="UniProtKB-EC"/>
</dbReference>
<feature type="transmembrane region" description="Helical" evidence="1">
    <location>
        <begin position="176"/>
        <end position="202"/>
    </location>
</feature>
<accession>A0ABR5SI57</accession>
<evidence type="ECO:0000313" key="4">
    <source>
        <dbReference type="Proteomes" id="UP000060487"/>
    </source>
</evidence>
<keyword evidence="1" id="KW-0472">Membrane</keyword>
<organism evidence="3 4">
    <name type="scientific">Candidatus Magnetominusculus xianensis</name>
    <dbReference type="NCBI Taxonomy" id="1748249"/>
    <lineage>
        <taxon>Bacteria</taxon>
        <taxon>Pseudomonadati</taxon>
        <taxon>Nitrospirota</taxon>
        <taxon>Nitrospiria</taxon>
        <taxon>Nitrospirales</taxon>
        <taxon>Nitrospiraceae</taxon>
        <taxon>Candidatus Magnetominusculus</taxon>
    </lineage>
</organism>
<sequence length="675" mass="76445">MYLPNFIKTIHSIEIETAVKLIAYAIALTGFISVAADVEYVYSALFLLVVVIAMYLDYRRSADAQFEGYVPRWVINGLSVVVIILSVFRMYGDDLVEPAVEALLILLSIKFLEKRRFRDYMQIFLISLFLLAGAALLSIDLSFFLYFIIFFFLISSAIVLLTYYSQSPELIIQKDVFIKIVLKTMVIPLFAIPMAAIIFLVLPRTDYPFFNFLNRSGKGRSGFTDSVTLGGVSSIQQDSSVVFRATMEKLDDDQLYWRGVLLDVFDGESWKSSLTEDPAAPQNKPGRPILKGRQIAQTIYLEPYGNKYIFALDKPTHIFLKNLHSPGGFIYLTKEPIKSKLRYDAVSVIEEGQSGPVEPLPDIEKYLKLPKNIPSEIIRLARSLTKDRQGATVDAILTYLRDGSYSYTLDNLPVTQSPLSEFLFKTKSGNCEYFASAMAVMLRSVGIAANVAGGYKGGQYNTIGGYYLVMQKNAHVWVEAYVGSEGQDGGKWTRYDPTPAAAFSFDMESKDSFLRAFKTSFDALDYYWSVFVINYNFDRQLSMLKKLRTNTRIPVLRASLAQIQARLKQGASAAAAVMAVILLIVALRHVFFNKTPEEKRLLGSFLRKLSKLGFVKKPSDGLEEFVLTITDEGLRRQSGIFIAEFEKIYYKDERFTKEHAHRLSVMLREIRPFKK</sequence>
<dbReference type="Proteomes" id="UP000060487">
    <property type="component" value="Unassembled WGS sequence"/>
</dbReference>
<dbReference type="PANTHER" id="PTHR42736:SF1">
    <property type="entry name" value="PROTEIN-GLUTAMINE GAMMA-GLUTAMYLTRANSFERASE"/>
    <property type="match status" value="1"/>
</dbReference>
<feature type="domain" description="Transglutaminase-like" evidence="2">
    <location>
        <begin position="423"/>
        <end position="499"/>
    </location>
</feature>
<keyword evidence="3" id="KW-0808">Transferase</keyword>
<feature type="transmembrane region" description="Helical" evidence="1">
    <location>
        <begin position="119"/>
        <end position="137"/>
    </location>
</feature>
<feature type="transmembrane region" description="Helical" evidence="1">
    <location>
        <begin position="571"/>
        <end position="591"/>
    </location>
</feature>
<reference evidence="3 4" key="1">
    <citation type="submission" date="2015-11" db="EMBL/GenBank/DDBJ databases">
        <authorList>
            <person name="Lin W."/>
        </authorList>
    </citation>
    <scope>NUCLEOTIDE SEQUENCE [LARGE SCALE GENOMIC DNA]</scope>
    <source>
        <strain evidence="3 4">HCH-1</strain>
    </source>
</reference>
<dbReference type="EC" id="2.3.2.13" evidence="3"/>
<proteinExistence type="predicted"/>
<dbReference type="RefSeq" id="WP_085051761.1">
    <property type="nucleotide sequence ID" value="NZ_LNQR01000035.1"/>
</dbReference>
<evidence type="ECO:0000256" key="1">
    <source>
        <dbReference type="SAM" id="Phobius"/>
    </source>
</evidence>
<dbReference type="Pfam" id="PF01841">
    <property type="entry name" value="Transglut_core"/>
    <property type="match status" value="1"/>
</dbReference>
<dbReference type="InterPro" id="IPR038765">
    <property type="entry name" value="Papain-like_cys_pep_sf"/>
</dbReference>
<keyword evidence="3" id="KW-0012">Acyltransferase</keyword>
<comment type="caution">
    <text evidence="3">The sequence shown here is derived from an EMBL/GenBank/DDBJ whole genome shotgun (WGS) entry which is preliminary data.</text>
</comment>
<name>A0ABR5SI57_9BACT</name>
<dbReference type="Pfam" id="PF11992">
    <property type="entry name" value="TgpA_N"/>
    <property type="match status" value="1"/>
</dbReference>
<feature type="transmembrane region" description="Helical" evidence="1">
    <location>
        <begin position="12"/>
        <end position="34"/>
    </location>
</feature>
<dbReference type="Gene3D" id="3.10.620.30">
    <property type="match status" value="1"/>
</dbReference>
<dbReference type="InterPro" id="IPR002931">
    <property type="entry name" value="Transglutaminase-like"/>
</dbReference>
<dbReference type="PANTHER" id="PTHR42736">
    <property type="entry name" value="PROTEIN-GLUTAMINE GAMMA-GLUTAMYLTRANSFERASE"/>
    <property type="match status" value="1"/>
</dbReference>
<gene>
    <name evidence="3" type="ORF">ASN18_1117</name>
</gene>
<keyword evidence="4" id="KW-1185">Reference proteome</keyword>
<keyword evidence="1" id="KW-0812">Transmembrane</keyword>
<feature type="transmembrane region" description="Helical" evidence="1">
    <location>
        <begin position="70"/>
        <end position="89"/>
    </location>
</feature>
<evidence type="ECO:0000313" key="3">
    <source>
        <dbReference type="EMBL" id="KWT90524.1"/>
    </source>
</evidence>